<dbReference type="AlphaFoldDB" id="A0A833N7T5"/>
<dbReference type="RefSeq" id="WP_152211399.1">
    <property type="nucleotide sequence ID" value="NZ_WFLN01000004.1"/>
</dbReference>
<evidence type="ECO:0000256" key="2">
    <source>
        <dbReference type="SAM" id="Phobius"/>
    </source>
</evidence>
<evidence type="ECO:0000256" key="1">
    <source>
        <dbReference type="SAM" id="MobiDB-lite"/>
    </source>
</evidence>
<feature type="domain" description="FecR protein" evidence="3">
    <location>
        <begin position="76"/>
        <end position="181"/>
    </location>
</feature>
<sequence>MTGLKYKLIRQYMAILLSRLILQLFLIATLAFDFPIFPQSLEVIGKLANIIGKAEVVRSGKTLPAEKNMPIFETDDLITYDKTAIKIEFNDGSNLMAFQDAKIKISEYRIKAKGKDSSDLKSAIEVIKGKVRFFVKPQEDAKVDAKYKTSNSVMGIRGTSGFIDTSSVGNTQIIITTGTVEVTSLADPTKSVVVPANKYTEVIENRPPTQPKTAPPMIINRLNAEATMVDPNFKESEKPAPKPEGAPKKKEENPSSGSNDGKPPSSEKKQVFNTDGTSTVVSTNNSLNDVLVSQGNQQLRPSNITDFEPIKNTLKEVSSISDQINRQINTIIDTSAGFEKTKNITVNVNSPSQ</sequence>
<dbReference type="EMBL" id="WFLN01000004">
    <property type="protein sequence ID" value="KAB8033311.1"/>
    <property type="molecule type" value="Genomic_DNA"/>
</dbReference>
<feature type="compositionally biased region" description="Basic and acidic residues" evidence="1">
    <location>
        <begin position="232"/>
        <end position="253"/>
    </location>
</feature>
<keyword evidence="2" id="KW-0812">Transmembrane</keyword>
<feature type="transmembrane region" description="Helical" evidence="2">
    <location>
        <begin position="12"/>
        <end position="32"/>
    </location>
</feature>
<keyword evidence="2" id="KW-1133">Transmembrane helix</keyword>
<gene>
    <name evidence="4" type="ORF">GCL57_01030</name>
</gene>
<keyword evidence="2" id="KW-0472">Membrane</keyword>
<feature type="compositionally biased region" description="Polar residues" evidence="1">
    <location>
        <begin position="271"/>
        <end position="281"/>
    </location>
</feature>
<accession>A0A833N7T5</accession>
<proteinExistence type="predicted"/>
<dbReference type="InterPro" id="IPR006860">
    <property type="entry name" value="FecR"/>
</dbReference>
<reference evidence="4 5" key="1">
    <citation type="submission" date="2019-10" db="EMBL/GenBank/DDBJ databases">
        <title>New genus of Silvanigrellaceae.</title>
        <authorList>
            <person name="Pitt A."/>
            <person name="Hahn M.W."/>
        </authorList>
    </citation>
    <scope>NUCLEOTIDE SEQUENCE [LARGE SCALE GENOMIC DNA]</scope>
    <source>
        <strain evidence="4 5">33A1-SZDP</strain>
    </source>
</reference>
<organism evidence="4 5">
    <name type="scientific">Fluviispira multicolorata</name>
    <dbReference type="NCBI Taxonomy" id="2654512"/>
    <lineage>
        <taxon>Bacteria</taxon>
        <taxon>Pseudomonadati</taxon>
        <taxon>Bdellovibrionota</taxon>
        <taxon>Oligoflexia</taxon>
        <taxon>Silvanigrellales</taxon>
        <taxon>Silvanigrellaceae</taxon>
        <taxon>Fluviispira</taxon>
    </lineage>
</organism>
<feature type="region of interest" description="Disordered" evidence="1">
    <location>
        <begin position="229"/>
        <end position="281"/>
    </location>
</feature>
<name>A0A833N7T5_9BACT</name>
<dbReference type="PANTHER" id="PTHR38731">
    <property type="entry name" value="LIPL45-RELATED LIPOPROTEIN-RELATED"/>
    <property type="match status" value="1"/>
</dbReference>
<evidence type="ECO:0000259" key="3">
    <source>
        <dbReference type="Pfam" id="PF04773"/>
    </source>
</evidence>
<protein>
    <recommendedName>
        <fullName evidence="3">FecR protein domain-containing protein</fullName>
    </recommendedName>
</protein>
<keyword evidence="5" id="KW-1185">Reference proteome</keyword>
<dbReference type="Pfam" id="PF04773">
    <property type="entry name" value="FecR"/>
    <property type="match status" value="1"/>
</dbReference>
<evidence type="ECO:0000313" key="5">
    <source>
        <dbReference type="Proteomes" id="UP000442694"/>
    </source>
</evidence>
<dbReference type="Proteomes" id="UP000442694">
    <property type="component" value="Unassembled WGS sequence"/>
</dbReference>
<comment type="caution">
    <text evidence="4">The sequence shown here is derived from an EMBL/GenBank/DDBJ whole genome shotgun (WGS) entry which is preliminary data.</text>
</comment>
<evidence type="ECO:0000313" key="4">
    <source>
        <dbReference type="EMBL" id="KAB8033311.1"/>
    </source>
</evidence>